<dbReference type="PROSITE" id="PS50007">
    <property type="entry name" value="PIPLC_X_DOMAIN"/>
    <property type="match status" value="1"/>
</dbReference>
<name>A0AAW0YTJ2_9TREE</name>
<dbReference type="InterPro" id="IPR000909">
    <property type="entry name" value="PLipase_C_PInositol-sp_X_dom"/>
</dbReference>
<reference evidence="2 3" key="1">
    <citation type="journal article" date="2024" name="bioRxiv">
        <title>Comparative genomics of Cryptococcus and Kwoniella reveals pathogenesis evolution and contrasting karyotype dynamics via intercentromeric recombination or chromosome fusion.</title>
        <authorList>
            <person name="Coelho M.A."/>
            <person name="David-Palma M."/>
            <person name="Shea T."/>
            <person name="Bowers K."/>
            <person name="McGinley-Smith S."/>
            <person name="Mohammad A.W."/>
            <person name="Gnirke A."/>
            <person name="Yurkov A.M."/>
            <person name="Nowrousian M."/>
            <person name="Sun S."/>
            <person name="Cuomo C.A."/>
            <person name="Heitman J."/>
        </authorList>
    </citation>
    <scope>NUCLEOTIDE SEQUENCE [LARGE SCALE GENOMIC DNA]</scope>
    <source>
        <strain evidence="2 3">CBS 13917</strain>
    </source>
</reference>
<dbReference type="SUPFAM" id="SSF51695">
    <property type="entry name" value="PLC-like phosphodiesterases"/>
    <property type="match status" value="1"/>
</dbReference>
<dbReference type="Gene3D" id="3.20.20.190">
    <property type="entry name" value="Phosphatidylinositol (PI) phosphodiesterase"/>
    <property type="match status" value="1"/>
</dbReference>
<dbReference type="GeneID" id="92184433"/>
<accession>A0AAW0YTJ2</accession>
<dbReference type="GO" id="GO:0008081">
    <property type="term" value="F:phosphoric diester hydrolase activity"/>
    <property type="evidence" value="ECO:0007669"/>
    <property type="project" value="InterPro"/>
</dbReference>
<organism evidence="2 3">
    <name type="scientific">Kwoniella newhampshirensis</name>
    <dbReference type="NCBI Taxonomy" id="1651941"/>
    <lineage>
        <taxon>Eukaryota</taxon>
        <taxon>Fungi</taxon>
        <taxon>Dikarya</taxon>
        <taxon>Basidiomycota</taxon>
        <taxon>Agaricomycotina</taxon>
        <taxon>Tremellomycetes</taxon>
        <taxon>Tremellales</taxon>
        <taxon>Cryptococcaceae</taxon>
        <taxon>Kwoniella</taxon>
    </lineage>
</organism>
<dbReference type="RefSeq" id="XP_066799463.1">
    <property type="nucleotide sequence ID" value="XM_066950248.1"/>
</dbReference>
<dbReference type="InterPro" id="IPR051057">
    <property type="entry name" value="PI-PLC_domain"/>
</dbReference>
<dbReference type="PANTHER" id="PTHR13593">
    <property type="match status" value="1"/>
</dbReference>
<dbReference type="Proteomes" id="UP001388673">
    <property type="component" value="Unassembled WGS sequence"/>
</dbReference>
<proteinExistence type="predicted"/>
<dbReference type="KEGG" id="kne:92184433"/>
<dbReference type="InterPro" id="IPR017946">
    <property type="entry name" value="PLC-like_Pdiesterase_TIM-brl"/>
</dbReference>
<dbReference type="PANTHER" id="PTHR13593:SF116">
    <property type="entry name" value="PLC-LIKE PHOSPHODIESTERASE"/>
    <property type="match status" value="1"/>
</dbReference>
<evidence type="ECO:0000313" key="2">
    <source>
        <dbReference type="EMBL" id="KAK8843515.1"/>
    </source>
</evidence>
<keyword evidence="3" id="KW-1185">Reference proteome</keyword>
<protein>
    <recommendedName>
        <fullName evidence="1">Phosphatidylinositol-specific phospholipase C X domain-containing protein</fullName>
    </recommendedName>
</protein>
<comment type="caution">
    <text evidence="2">The sequence shown here is derived from an EMBL/GenBank/DDBJ whole genome shotgun (WGS) entry which is preliminary data.</text>
</comment>
<dbReference type="GO" id="GO:0006629">
    <property type="term" value="P:lipid metabolic process"/>
    <property type="evidence" value="ECO:0007669"/>
    <property type="project" value="InterPro"/>
</dbReference>
<dbReference type="AlphaFoldDB" id="A0AAW0YTJ2"/>
<gene>
    <name evidence="2" type="ORF">IAR55_007175</name>
</gene>
<sequence length="340" mass="37236">MTAALNKGKGILGSYQKCSTKTCNWMSRYPDSTSITDMSIPGTHDTATWDYTLLTQLKYHSVTGWIDPAPIYRCQSTSIFQQLNDGNRAFDLRVGFGPNGKDLIFFHSEAILDLDARLDDVMYGFYRFLDENPTETLLLSVKVENSTWGTPGLIQQRLYTVLTSSPANSYLDPGSSVTATPLSSFRGKIILLRRFALDLLPSSRQTLGLDLSSGWNDNDPDFTIATGQGATHIEDYYEIGGPFGANSHISLKTNATITHVEKASTKAEGEGLYISFASGEQDYQLIVPRIMASGNGLVKGVNGRLKEYLVSGKGKASKRKGIILTDWYADTPGLIDAIIG</sequence>
<evidence type="ECO:0000313" key="3">
    <source>
        <dbReference type="Proteomes" id="UP001388673"/>
    </source>
</evidence>
<dbReference type="SMART" id="SM00148">
    <property type="entry name" value="PLCXc"/>
    <property type="match status" value="1"/>
</dbReference>
<dbReference type="EMBL" id="JBCAWK010000015">
    <property type="protein sequence ID" value="KAK8843515.1"/>
    <property type="molecule type" value="Genomic_DNA"/>
</dbReference>
<evidence type="ECO:0000259" key="1">
    <source>
        <dbReference type="SMART" id="SM00148"/>
    </source>
</evidence>
<feature type="domain" description="Phosphatidylinositol-specific phospholipase C X" evidence="1">
    <location>
        <begin position="31"/>
        <end position="194"/>
    </location>
</feature>